<feature type="transmembrane region" description="Helical" evidence="11">
    <location>
        <begin position="290"/>
        <end position="311"/>
    </location>
</feature>
<evidence type="ECO:0000256" key="2">
    <source>
        <dbReference type="ARBA" id="ARBA00004370"/>
    </source>
</evidence>
<sequence>MKKQHSGRKKGNIKQVLYNLRFSIFAFLFLIVLTVAGIFILRSSLLRNAQVTGISMARNYASEEQGILSAYETLLSFGAASVDQRVQDGNTPEEISQWFDVYYDRLETVLGEGNVEAFIILDGRILTPDGNDMDAVSDIYESDWYQKTLASDGKTIFTNVFLEPDSGKPVVAASQKCRFADAMIVFEIFPETFQFHFTAADFEEGNSYFLCDGAGTLVYSYSDIDRKGAALQQYINSIISKIREGELDNYDSYIIDTDNLKRAVYFTEMENGWFSIVTIPYYNILGSLNFLILLFCLITGFSIVALVVMTWKEMGANAKIERTNETVRVLGNSYFALYRVDYGQNTYEMIKATDYVRSRIPQTGCYDDLLRVMKEVIEPETCDEYMKSFSLENIRSLVSKRVRNFGGEFLRNFNGEYRWVDVRVLFDESLAPEEVVLCFRETNEERLLQLQERRLLQDALEIARKNEQSKQSFFNNMSHDMRTPLNAIIGLSDLAGQHAEDPEKVRAYLDKIGASSKQLLYLINDILDMSRMEQGMLMINPQEFDLRSCVEDCAETFRIQAEEAGKTFLEEISLKNSWVSGDPLRINQILNNLLSNALKFTDKGDTISISVSQLSEGDYGKYKFVIKDTGIGMSAEFLPHLFDPYVRETRFSSRQITGTGLGMTITKSLVVQMNGEISAKSKLGEGTVFTIILPFAAGKSAPDAAGQETPPDKESAHDLLKGKHILLAEDNEINMEITTEILSDNDIRVTQAWNGEEAVEQFERSQLFSFDAILMDMQMPKMDGCEAARRIRALDRPDAAAVPIIAVTANAFAEDIAATAAAGMDSHVSKPIDFEHLRKVLEKLMR</sequence>
<dbReference type="GO" id="GO:0005886">
    <property type="term" value="C:plasma membrane"/>
    <property type="evidence" value="ECO:0007669"/>
    <property type="project" value="TreeGrafter"/>
</dbReference>
<evidence type="ECO:0000256" key="4">
    <source>
        <dbReference type="ARBA" id="ARBA00018672"/>
    </source>
</evidence>
<reference evidence="14" key="1">
    <citation type="journal article" date="2021" name="PeerJ">
        <title>Extensive microbial diversity within the chicken gut microbiome revealed by metagenomics and culture.</title>
        <authorList>
            <person name="Gilroy R."/>
            <person name="Ravi A."/>
            <person name="Getino M."/>
            <person name="Pursley I."/>
            <person name="Horton D.L."/>
            <person name="Alikhan N.F."/>
            <person name="Baker D."/>
            <person name="Gharbi K."/>
            <person name="Hall N."/>
            <person name="Watson M."/>
            <person name="Adriaenssens E.M."/>
            <person name="Foster-Nyarko E."/>
            <person name="Jarju S."/>
            <person name="Secka A."/>
            <person name="Antonio M."/>
            <person name="Oren A."/>
            <person name="Chaudhuri R.R."/>
            <person name="La Ragione R."/>
            <person name="Hildebrand F."/>
            <person name="Pallen M.J."/>
        </authorList>
    </citation>
    <scope>NUCLEOTIDE SEQUENCE</scope>
    <source>
        <strain evidence="14">CHK178-16964</strain>
    </source>
</reference>
<comment type="caution">
    <text evidence="14">The sequence shown here is derived from an EMBL/GenBank/DDBJ whole genome shotgun (WGS) entry which is preliminary data.</text>
</comment>
<evidence type="ECO:0000256" key="6">
    <source>
        <dbReference type="ARBA" id="ARBA00022679"/>
    </source>
</evidence>
<dbReference type="EMBL" id="DWZA01000107">
    <property type="protein sequence ID" value="HJA72476.1"/>
    <property type="molecule type" value="Genomic_DNA"/>
</dbReference>
<evidence type="ECO:0000313" key="15">
    <source>
        <dbReference type="Proteomes" id="UP000823900"/>
    </source>
</evidence>
<evidence type="ECO:0000256" key="10">
    <source>
        <dbReference type="PROSITE-ProRule" id="PRU00169"/>
    </source>
</evidence>
<dbReference type="CDD" id="cd16922">
    <property type="entry name" value="HATPase_EvgS-ArcB-TorS-like"/>
    <property type="match status" value="1"/>
</dbReference>
<dbReference type="PROSITE" id="PS50109">
    <property type="entry name" value="HIS_KIN"/>
    <property type="match status" value="1"/>
</dbReference>
<evidence type="ECO:0000259" key="12">
    <source>
        <dbReference type="PROSITE" id="PS50109"/>
    </source>
</evidence>
<dbReference type="Pfam" id="PF02518">
    <property type="entry name" value="HATPase_c"/>
    <property type="match status" value="1"/>
</dbReference>
<evidence type="ECO:0000256" key="11">
    <source>
        <dbReference type="SAM" id="Phobius"/>
    </source>
</evidence>
<dbReference type="PANTHER" id="PTHR43047">
    <property type="entry name" value="TWO-COMPONENT HISTIDINE PROTEIN KINASE"/>
    <property type="match status" value="1"/>
</dbReference>
<dbReference type="InterPro" id="IPR003661">
    <property type="entry name" value="HisK_dim/P_dom"/>
</dbReference>
<comment type="function">
    <text evidence="9">May play the central regulatory role in sporulation. It may be an element of the effector pathway responsible for the activation of sporulation genes in response to nutritional stress. Spo0A may act in concert with spo0H (a sigma factor) to control the expression of some genes that are critical to the sporulation process.</text>
</comment>
<dbReference type="GO" id="GO:0009927">
    <property type="term" value="F:histidine phosphotransfer kinase activity"/>
    <property type="evidence" value="ECO:0007669"/>
    <property type="project" value="TreeGrafter"/>
</dbReference>
<keyword evidence="5 10" id="KW-0597">Phosphoprotein</keyword>
<evidence type="ECO:0000259" key="13">
    <source>
        <dbReference type="PROSITE" id="PS50110"/>
    </source>
</evidence>
<evidence type="ECO:0000256" key="5">
    <source>
        <dbReference type="ARBA" id="ARBA00022553"/>
    </source>
</evidence>
<dbReference type="Gene3D" id="3.40.50.2300">
    <property type="match status" value="1"/>
</dbReference>
<dbReference type="AlphaFoldDB" id="A0A9D2KQW6"/>
<evidence type="ECO:0000256" key="3">
    <source>
        <dbReference type="ARBA" id="ARBA00012438"/>
    </source>
</evidence>
<dbReference type="PRINTS" id="PR00344">
    <property type="entry name" value="BCTRLSENSOR"/>
</dbReference>
<keyword evidence="6" id="KW-0808">Transferase</keyword>
<dbReference type="SMART" id="SM00388">
    <property type="entry name" value="HisKA"/>
    <property type="match status" value="1"/>
</dbReference>
<evidence type="ECO:0000256" key="9">
    <source>
        <dbReference type="ARBA" id="ARBA00024867"/>
    </source>
</evidence>
<dbReference type="InterPro" id="IPR001789">
    <property type="entry name" value="Sig_transdc_resp-reg_receiver"/>
</dbReference>
<dbReference type="PROSITE" id="PS50110">
    <property type="entry name" value="RESPONSE_REGULATORY"/>
    <property type="match status" value="1"/>
</dbReference>
<dbReference type="GO" id="GO:0000155">
    <property type="term" value="F:phosphorelay sensor kinase activity"/>
    <property type="evidence" value="ECO:0007669"/>
    <property type="project" value="InterPro"/>
</dbReference>
<evidence type="ECO:0000256" key="1">
    <source>
        <dbReference type="ARBA" id="ARBA00000085"/>
    </source>
</evidence>
<dbReference type="Pfam" id="PF00072">
    <property type="entry name" value="Response_reg"/>
    <property type="match status" value="1"/>
</dbReference>
<dbReference type="InterPro" id="IPR036890">
    <property type="entry name" value="HATPase_C_sf"/>
</dbReference>
<evidence type="ECO:0000256" key="7">
    <source>
        <dbReference type="ARBA" id="ARBA00022777"/>
    </source>
</evidence>
<dbReference type="PANTHER" id="PTHR43047:SF66">
    <property type="entry name" value="HISKA"/>
    <property type="match status" value="1"/>
</dbReference>
<evidence type="ECO:0000256" key="8">
    <source>
        <dbReference type="ARBA" id="ARBA00023012"/>
    </source>
</evidence>
<dbReference type="InterPro" id="IPR003594">
    <property type="entry name" value="HATPase_dom"/>
</dbReference>
<dbReference type="InterPro" id="IPR011006">
    <property type="entry name" value="CheY-like_superfamily"/>
</dbReference>
<dbReference type="SUPFAM" id="SSF47384">
    <property type="entry name" value="Homodimeric domain of signal transducing histidine kinase"/>
    <property type="match status" value="1"/>
</dbReference>
<dbReference type="SUPFAM" id="SSF55874">
    <property type="entry name" value="ATPase domain of HSP90 chaperone/DNA topoisomerase II/histidine kinase"/>
    <property type="match status" value="1"/>
</dbReference>
<reference evidence="14" key="2">
    <citation type="submission" date="2021-04" db="EMBL/GenBank/DDBJ databases">
        <authorList>
            <person name="Gilroy R."/>
        </authorList>
    </citation>
    <scope>NUCLEOTIDE SEQUENCE</scope>
    <source>
        <strain evidence="14">CHK178-16964</strain>
    </source>
</reference>
<feature type="transmembrane region" description="Helical" evidence="11">
    <location>
        <begin position="20"/>
        <end position="41"/>
    </location>
</feature>
<dbReference type="Pfam" id="PF00512">
    <property type="entry name" value="HisKA"/>
    <property type="match status" value="1"/>
</dbReference>
<comment type="subcellular location">
    <subcellularLocation>
        <location evidence="2">Membrane</location>
    </subcellularLocation>
</comment>
<dbReference type="InterPro" id="IPR004358">
    <property type="entry name" value="Sig_transdc_His_kin-like_C"/>
</dbReference>
<dbReference type="SMART" id="SM00387">
    <property type="entry name" value="HATPase_c"/>
    <property type="match status" value="1"/>
</dbReference>
<feature type="modified residue" description="4-aspartylphosphate" evidence="10">
    <location>
        <position position="776"/>
    </location>
</feature>
<organism evidence="14 15">
    <name type="scientific">Candidatus Lachnoclostridium stercoravium</name>
    <dbReference type="NCBI Taxonomy" id="2838633"/>
    <lineage>
        <taxon>Bacteria</taxon>
        <taxon>Bacillati</taxon>
        <taxon>Bacillota</taxon>
        <taxon>Clostridia</taxon>
        <taxon>Lachnospirales</taxon>
        <taxon>Lachnospiraceae</taxon>
    </lineage>
</organism>
<dbReference type="Gene3D" id="3.30.565.10">
    <property type="entry name" value="Histidine kinase-like ATPase, C-terminal domain"/>
    <property type="match status" value="1"/>
</dbReference>
<dbReference type="InterPro" id="IPR036097">
    <property type="entry name" value="HisK_dim/P_sf"/>
</dbReference>
<keyword evidence="11" id="KW-0472">Membrane</keyword>
<keyword evidence="11" id="KW-1133">Transmembrane helix</keyword>
<keyword evidence="7" id="KW-0418">Kinase</keyword>
<name>A0A9D2KQW6_9FIRM</name>
<keyword evidence="11" id="KW-0812">Transmembrane</keyword>
<proteinExistence type="predicted"/>
<keyword evidence="8" id="KW-0902">Two-component regulatory system</keyword>
<dbReference type="CDD" id="cd17546">
    <property type="entry name" value="REC_hyHK_CKI1_RcsC-like"/>
    <property type="match status" value="1"/>
</dbReference>
<comment type="catalytic activity">
    <reaction evidence="1">
        <text>ATP + protein L-histidine = ADP + protein N-phospho-L-histidine.</text>
        <dbReference type="EC" id="2.7.13.3"/>
    </reaction>
</comment>
<dbReference type="Gene3D" id="1.10.287.130">
    <property type="match status" value="1"/>
</dbReference>
<protein>
    <recommendedName>
        <fullName evidence="4">Stage 0 sporulation protein A homolog</fullName>
        <ecNumber evidence="3">2.7.13.3</ecNumber>
    </recommendedName>
</protein>
<dbReference type="InterPro" id="IPR005467">
    <property type="entry name" value="His_kinase_dom"/>
</dbReference>
<dbReference type="EC" id="2.7.13.3" evidence="3"/>
<dbReference type="Proteomes" id="UP000823900">
    <property type="component" value="Unassembled WGS sequence"/>
</dbReference>
<dbReference type="FunFam" id="3.30.565.10:FF:000006">
    <property type="entry name" value="Sensor histidine kinase WalK"/>
    <property type="match status" value="1"/>
</dbReference>
<accession>A0A9D2KQW6</accession>
<dbReference type="SUPFAM" id="SSF52172">
    <property type="entry name" value="CheY-like"/>
    <property type="match status" value="1"/>
</dbReference>
<feature type="domain" description="Histidine kinase" evidence="12">
    <location>
        <begin position="476"/>
        <end position="697"/>
    </location>
</feature>
<dbReference type="CDD" id="cd00082">
    <property type="entry name" value="HisKA"/>
    <property type="match status" value="1"/>
</dbReference>
<gene>
    <name evidence="14" type="ORF">IAA07_13050</name>
</gene>
<dbReference type="SMART" id="SM00448">
    <property type="entry name" value="REC"/>
    <property type="match status" value="1"/>
</dbReference>
<feature type="domain" description="Response regulatory" evidence="13">
    <location>
        <begin position="724"/>
        <end position="845"/>
    </location>
</feature>
<evidence type="ECO:0000313" key="14">
    <source>
        <dbReference type="EMBL" id="HJA72476.1"/>
    </source>
</evidence>